<feature type="region of interest" description="Disordered" evidence="1">
    <location>
        <begin position="60"/>
        <end position="104"/>
    </location>
</feature>
<proteinExistence type="predicted"/>
<keyword evidence="2" id="KW-0812">Transmembrane</keyword>
<keyword evidence="2" id="KW-1133">Transmembrane helix</keyword>
<organism evidence="3 4">
    <name type="scientific">Tepidicella xavieri</name>
    <dbReference type="NCBI Taxonomy" id="360241"/>
    <lineage>
        <taxon>Bacteria</taxon>
        <taxon>Pseudomonadati</taxon>
        <taxon>Pseudomonadota</taxon>
        <taxon>Betaproteobacteria</taxon>
        <taxon>Burkholderiales</taxon>
        <taxon>Tepidicella</taxon>
    </lineage>
</organism>
<dbReference type="RefSeq" id="WP_133599481.1">
    <property type="nucleotide sequence ID" value="NZ_SNYL01000024.1"/>
</dbReference>
<name>A0A4R6U095_9BURK</name>
<sequence length="104" mass="11110">MKWLKNSIQLVGAVHQEIAAMPADARRKGWARVAVVLAIAACIAALTGCSDNQAEKAAQEQAQKEAARKAAMKEAFDVGDPTQNKHKGFKGGWPPAGDKKEAQK</sequence>
<evidence type="ECO:0000256" key="2">
    <source>
        <dbReference type="SAM" id="Phobius"/>
    </source>
</evidence>
<protein>
    <submittedName>
        <fullName evidence="3">Uncharacterized protein</fullName>
    </submittedName>
</protein>
<keyword evidence="2" id="KW-0472">Membrane</keyword>
<dbReference type="AlphaFoldDB" id="A0A4R6U095"/>
<evidence type="ECO:0000313" key="4">
    <source>
        <dbReference type="Proteomes" id="UP000295510"/>
    </source>
</evidence>
<keyword evidence="4" id="KW-1185">Reference proteome</keyword>
<feature type="compositionally biased region" description="Basic and acidic residues" evidence="1">
    <location>
        <begin position="60"/>
        <end position="76"/>
    </location>
</feature>
<gene>
    <name evidence="3" type="ORF">DFR43_12414</name>
</gene>
<dbReference type="OrthoDB" id="10008005at2"/>
<reference evidence="3 4" key="1">
    <citation type="submission" date="2019-03" db="EMBL/GenBank/DDBJ databases">
        <title>Genomic Encyclopedia of Type Strains, Phase IV (KMG-IV): sequencing the most valuable type-strain genomes for metagenomic binning, comparative biology and taxonomic classification.</title>
        <authorList>
            <person name="Goeker M."/>
        </authorList>
    </citation>
    <scope>NUCLEOTIDE SEQUENCE [LARGE SCALE GENOMIC DNA]</scope>
    <source>
        <strain evidence="3 4">DSM 19605</strain>
    </source>
</reference>
<feature type="transmembrane region" description="Helical" evidence="2">
    <location>
        <begin position="30"/>
        <end position="48"/>
    </location>
</feature>
<dbReference type="EMBL" id="SNYL01000024">
    <property type="protein sequence ID" value="TDQ37769.1"/>
    <property type="molecule type" value="Genomic_DNA"/>
</dbReference>
<evidence type="ECO:0000256" key="1">
    <source>
        <dbReference type="SAM" id="MobiDB-lite"/>
    </source>
</evidence>
<accession>A0A4R6U095</accession>
<evidence type="ECO:0000313" key="3">
    <source>
        <dbReference type="EMBL" id="TDQ37769.1"/>
    </source>
</evidence>
<dbReference type="Proteomes" id="UP000295510">
    <property type="component" value="Unassembled WGS sequence"/>
</dbReference>
<comment type="caution">
    <text evidence="3">The sequence shown here is derived from an EMBL/GenBank/DDBJ whole genome shotgun (WGS) entry which is preliminary data.</text>
</comment>